<dbReference type="InterPro" id="IPR001296">
    <property type="entry name" value="Glyco_trans_1"/>
</dbReference>
<dbReference type="GO" id="GO:0016757">
    <property type="term" value="F:glycosyltransferase activity"/>
    <property type="evidence" value="ECO:0007669"/>
    <property type="project" value="UniProtKB-KW"/>
</dbReference>
<dbReference type="KEGG" id="nou:Natoc_1644"/>
<dbReference type="Proteomes" id="UP000010878">
    <property type="component" value="Chromosome"/>
</dbReference>
<dbReference type="EMBL" id="CP003929">
    <property type="protein sequence ID" value="AGB37449.1"/>
    <property type="molecule type" value="Genomic_DNA"/>
</dbReference>
<sequence length="359" mass="38820">MEVGLVVPDDLETTSGGYRYDRRLVAELRARGDDVEVIALSAIPDGAVRANLDRPFDVLLQDELCYDSLAAPNDVLGAPERVVALVHNLQSDDPSLANRDRARVRQRERRYLETVDAAVCTSGHTRDRVCELVDLPATVAHPAGRHETPPIDRATVADRARTGELRIAFVGSLVPRKGLDALIEALAAMDRDWQLTVVGREADPEYAAAVREQAAALGIDDRIAFEGRVPDGVLESVYERSHVLAVPSRYEAFGMVYLEAMEYGVVPVAGRNGGAGEFVADGENGFLADPGTPAHVAELLDELAADRERLAALGERARETAAAHPWWDDAAKAVRSFLLNVLEDGAETPAPFDRGGTDA</sequence>
<evidence type="ECO:0000256" key="2">
    <source>
        <dbReference type="ARBA" id="ARBA00022679"/>
    </source>
</evidence>
<dbReference type="HOGENOM" id="CLU_009583_16_1_2"/>
<organism evidence="4 5">
    <name type="scientific">Natronococcus occultus SP4</name>
    <dbReference type="NCBI Taxonomy" id="694430"/>
    <lineage>
        <taxon>Archaea</taxon>
        <taxon>Methanobacteriati</taxon>
        <taxon>Methanobacteriota</taxon>
        <taxon>Stenosarchaea group</taxon>
        <taxon>Halobacteria</taxon>
        <taxon>Halobacteriales</taxon>
        <taxon>Natrialbaceae</taxon>
        <taxon>Natronococcus</taxon>
    </lineage>
</organism>
<dbReference type="SUPFAM" id="SSF53756">
    <property type="entry name" value="UDP-Glycosyltransferase/glycogen phosphorylase"/>
    <property type="match status" value="1"/>
</dbReference>
<accession>L0JZC5</accession>
<dbReference type="Pfam" id="PF00534">
    <property type="entry name" value="Glycos_transf_1"/>
    <property type="match status" value="1"/>
</dbReference>
<feature type="domain" description="Glycosyl transferase family 1" evidence="3">
    <location>
        <begin position="161"/>
        <end position="319"/>
    </location>
</feature>
<keyword evidence="5" id="KW-1185">Reference proteome</keyword>
<dbReference type="Gene3D" id="3.40.50.2000">
    <property type="entry name" value="Glycogen Phosphorylase B"/>
    <property type="match status" value="2"/>
</dbReference>
<dbReference type="STRING" id="694430.Natoc_1644"/>
<name>L0JZC5_9EURY</name>
<evidence type="ECO:0000313" key="5">
    <source>
        <dbReference type="Proteomes" id="UP000010878"/>
    </source>
</evidence>
<dbReference type="RefSeq" id="WP_015320896.1">
    <property type="nucleotide sequence ID" value="NC_019974.1"/>
</dbReference>
<dbReference type="OrthoDB" id="131038at2157"/>
<proteinExistence type="predicted"/>
<dbReference type="CDD" id="cd03801">
    <property type="entry name" value="GT4_PimA-like"/>
    <property type="match status" value="1"/>
</dbReference>
<dbReference type="GeneID" id="14404728"/>
<evidence type="ECO:0000313" key="4">
    <source>
        <dbReference type="EMBL" id="AGB37449.1"/>
    </source>
</evidence>
<dbReference type="eggNOG" id="arCOG01411">
    <property type="taxonomic scope" value="Archaea"/>
</dbReference>
<reference evidence="4 5" key="1">
    <citation type="submission" date="2012-11" db="EMBL/GenBank/DDBJ databases">
        <title>FINISHED of Natronococcus occultus SP4, DSM 3396.</title>
        <authorList>
            <consortium name="DOE Joint Genome Institute"/>
            <person name="Eisen J."/>
            <person name="Huntemann M."/>
            <person name="Wei C.-L."/>
            <person name="Han J."/>
            <person name="Detter J.C."/>
            <person name="Han C."/>
            <person name="Tapia R."/>
            <person name="Chen A."/>
            <person name="Kyrpides N."/>
            <person name="Mavromatis K."/>
            <person name="Markowitz V."/>
            <person name="Szeto E."/>
            <person name="Ivanova N."/>
            <person name="Mikhailova N."/>
            <person name="Ovchinnikova G."/>
            <person name="Pagani I."/>
            <person name="Pati A."/>
            <person name="Goodwin L."/>
            <person name="Nordberg H.P."/>
            <person name="Cantor M.N."/>
            <person name="Hua S.X."/>
            <person name="Woyke T."/>
            <person name="Eisen J."/>
            <person name="Klenk H.-P."/>
            <person name="Klenk H.-P."/>
        </authorList>
    </citation>
    <scope>NUCLEOTIDE SEQUENCE [LARGE SCALE GENOMIC DNA]</scope>
    <source>
        <strain evidence="4 5">SP4</strain>
    </source>
</reference>
<protein>
    <submittedName>
        <fullName evidence="4">Glycosyltransferase</fullName>
    </submittedName>
</protein>
<keyword evidence="1" id="KW-0328">Glycosyltransferase</keyword>
<evidence type="ECO:0000256" key="1">
    <source>
        <dbReference type="ARBA" id="ARBA00022676"/>
    </source>
</evidence>
<keyword evidence="2 4" id="KW-0808">Transferase</keyword>
<dbReference type="PANTHER" id="PTHR12526:SF510">
    <property type="entry name" value="D-INOSITOL 3-PHOSPHATE GLYCOSYLTRANSFERASE"/>
    <property type="match status" value="1"/>
</dbReference>
<dbReference type="PANTHER" id="PTHR12526">
    <property type="entry name" value="GLYCOSYLTRANSFERASE"/>
    <property type="match status" value="1"/>
</dbReference>
<evidence type="ECO:0000259" key="3">
    <source>
        <dbReference type="Pfam" id="PF00534"/>
    </source>
</evidence>
<dbReference type="AlphaFoldDB" id="L0JZC5"/>
<gene>
    <name evidence="4" type="ORF">Natoc_1644</name>
</gene>